<dbReference type="AlphaFoldDB" id="A0A918T081"/>
<comment type="caution">
    <text evidence="5">The sequence shown here is derived from an EMBL/GenBank/DDBJ whole genome shotgun (WGS) entry which is preliminary data.</text>
</comment>
<dbReference type="Pfam" id="PF00724">
    <property type="entry name" value="Oxidored_FMN"/>
    <property type="match status" value="1"/>
</dbReference>
<dbReference type="SUPFAM" id="SSF51395">
    <property type="entry name" value="FMN-linked oxidoreductases"/>
    <property type="match status" value="1"/>
</dbReference>
<dbReference type="PANTHER" id="PTHR22893">
    <property type="entry name" value="NADH OXIDOREDUCTASE-RELATED"/>
    <property type="match status" value="1"/>
</dbReference>
<keyword evidence="3" id="KW-0560">Oxidoreductase</keyword>
<evidence type="ECO:0000313" key="5">
    <source>
        <dbReference type="EMBL" id="GHA81705.1"/>
    </source>
</evidence>
<reference evidence="5" key="2">
    <citation type="submission" date="2020-09" db="EMBL/GenBank/DDBJ databases">
        <authorList>
            <person name="Sun Q."/>
            <person name="Ohkuma M."/>
        </authorList>
    </citation>
    <scope>NUCLEOTIDE SEQUENCE</scope>
    <source>
        <strain evidence="5">JCM 4518</strain>
    </source>
</reference>
<dbReference type="GO" id="GO:0005829">
    <property type="term" value="C:cytosol"/>
    <property type="evidence" value="ECO:0007669"/>
    <property type="project" value="UniProtKB-ARBA"/>
</dbReference>
<keyword evidence="6" id="KW-1185">Reference proteome</keyword>
<dbReference type="InterPro" id="IPR045247">
    <property type="entry name" value="Oye-like"/>
</dbReference>
<reference evidence="5" key="1">
    <citation type="journal article" date="2014" name="Int. J. Syst. Evol. Microbiol.">
        <title>Complete genome sequence of Corynebacterium casei LMG S-19264T (=DSM 44701T), isolated from a smear-ripened cheese.</title>
        <authorList>
            <consortium name="US DOE Joint Genome Institute (JGI-PGF)"/>
            <person name="Walter F."/>
            <person name="Albersmeier A."/>
            <person name="Kalinowski J."/>
            <person name="Ruckert C."/>
        </authorList>
    </citation>
    <scope>NUCLEOTIDE SEQUENCE</scope>
    <source>
        <strain evidence="5">JCM 4518</strain>
    </source>
</reference>
<evidence type="ECO:0000256" key="3">
    <source>
        <dbReference type="ARBA" id="ARBA00023002"/>
    </source>
</evidence>
<gene>
    <name evidence="5" type="ORF">GCM10010305_26760</name>
</gene>
<feature type="domain" description="NADH:flavin oxidoreductase/NADH oxidase N-terminal" evidence="4">
    <location>
        <begin position="5"/>
        <end position="330"/>
    </location>
</feature>
<dbReference type="Gene3D" id="3.20.20.70">
    <property type="entry name" value="Aldolase class I"/>
    <property type="match status" value="1"/>
</dbReference>
<evidence type="ECO:0000256" key="2">
    <source>
        <dbReference type="ARBA" id="ARBA00005979"/>
    </source>
</evidence>
<organism evidence="5 6">
    <name type="scientific">Streptomyces termitum</name>
    <dbReference type="NCBI Taxonomy" id="67368"/>
    <lineage>
        <taxon>Bacteria</taxon>
        <taxon>Bacillati</taxon>
        <taxon>Actinomycetota</taxon>
        <taxon>Actinomycetes</taxon>
        <taxon>Kitasatosporales</taxon>
        <taxon>Streptomycetaceae</taxon>
        <taxon>Streptomyces</taxon>
    </lineage>
</organism>
<dbReference type="RefSeq" id="WP_189976885.1">
    <property type="nucleotide sequence ID" value="NZ_BMUL01000006.1"/>
</dbReference>
<dbReference type="Proteomes" id="UP000644020">
    <property type="component" value="Unassembled WGS sequence"/>
</dbReference>
<comment type="cofactor">
    <cofactor evidence="1">
        <name>FMN</name>
        <dbReference type="ChEBI" id="CHEBI:58210"/>
    </cofactor>
</comment>
<dbReference type="GO" id="GO:0016628">
    <property type="term" value="F:oxidoreductase activity, acting on the CH-CH group of donors, NAD or NADP as acceptor"/>
    <property type="evidence" value="ECO:0007669"/>
    <property type="project" value="UniProtKB-ARBA"/>
</dbReference>
<evidence type="ECO:0000313" key="6">
    <source>
        <dbReference type="Proteomes" id="UP000644020"/>
    </source>
</evidence>
<comment type="similarity">
    <text evidence="2">Belongs to the NADH:flavin oxidoreductase/NADH oxidase family.</text>
</comment>
<dbReference type="InterPro" id="IPR001155">
    <property type="entry name" value="OxRdtase_FMN_N"/>
</dbReference>
<evidence type="ECO:0000256" key="1">
    <source>
        <dbReference type="ARBA" id="ARBA00001917"/>
    </source>
</evidence>
<dbReference type="PANTHER" id="PTHR22893:SF91">
    <property type="entry name" value="NADPH DEHYDROGENASE 2-RELATED"/>
    <property type="match status" value="1"/>
</dbReference>
<evidence type="ECO:0000259" key="4">
    <source>
        <dbReference type="Pfam" id="PF00724"/>
    </source>
</evidence>
<dbReference type="CDD" id="cd02933">
    <property type="entry name" value="OYE_like_FMN"/>
    <property type="match status" value="1"/>
</dbReference>
<proteinExistence type="inferred from homology"/>
<dbReference type="FunFam" id="3.20.20.70:FF:000059">
    <property type="entry name" value="N-ethylmaleimide reductase, FMN-linked"/>
    <property type="match status" value="1"/>
</dbReference>
<name>A0A918T081_9ACTN</name>
<sequence>MTTAFDPYDLAGTRLANRVAMAPMTRSRADGETRTPTDAVVEYYAQRASAGLIITEGVQPVPEGQGYPDTPGLHSREQIAAWREVTDAVHERGGRIFAQLMHSGRIGHPDLLDGDLHPVGPSAVAAAGQVFTHEGPKDFVTPRALTGDQVREAVTGFATAARNAVEAGFDGVEIHGANGYLIQQFLASGSNHRTDEWGGGVENRVRFAVEVVRAVAAEIGPDRTGLRISPANTLNDIAETDTEEIYRALLDAIEPVGIAYLHVLETAPERRPLVHELRKRFAGAFVLNPATEGPTGAADLALVEEGVADLVAFGRLFAANPDLPARLRAGGPYNELDAATLYGGDRTGYTDYPAL</sequence>
<dbReference type="InterPro" id="IPR013785">
    <property type="entry name" value="Aldolase_TIM"/>
</dbReference>
<dbReference type="GO" id="GO:0010181">
    <property type="term" value="F:FMN binding"/>
    <property type="evidence" value="ECO:0007669"/>
    <property type="project" value="InterPro"/>
</dbReference>
<protein>
    <submittedName>
        <fullName evidence="5">Alkene reductase</fullName>
    </submittedName>
</protein>
<accession>A0A918T081</accession>
<dbReference type="EMBL" id="BMUL01000006">
    <property type="protein sequence ID" value="GHA81705.1"/>
    <property type="molecule type" value="Genomic_DNA"/>
</dbReference>